<dbReference type="Proteomes" id="UP001152484">
    <property type="component" value="Unassembled WGS sequence"/>
</dbReference>
<comment type="caution">
    <text evidence="1">The sequence shown here is derived from an EMBL/GenBank/DDBJ whole genome shotgun (WGS) entry which is preliminary data.</text>
</comment>
<dbReference type="EMBL" id="CAMAPE010000045">
    <property type="protein sequence ID" value="CAH9103616.1"/>
    <property type="molecule type" value="Genomic_DNA"/>
</dbReference>
<protein>
    <submittedName>
        <fullName evidence="1">Uncharacterized protein</fullName>
    </submittedName>
</protein>
<name>A0A9P1EH09_CUSEU</name>
<evidence type="ECO:0000313" key="1">
    <source>
        <dbReference type="EMBL" id="CAH9103616.1"/>
    </source>
</evidence>
<evidence type="ECO:0000313" key="2">
    <source>
        <dbReference type="Proteomes" id="UP001152484"/>
    </source>
</evidence>
<organism evidence="1 2">
    <name type="scientific">Cuscuta europaea</name>
    <name type="common">European dodder</name>
    <dbReference type="NCBI Taxonomy" id="41803"/>
    <lineage>
        <taxon>Eukaryota</taxon>
        <taxon>Viridiplantae</taxon>
        <taxon>Streptophyta</taxon>
        <taxon>Embryophyta</taxon>
        <taxon>Tracheophyta</taxon>
        <taxon>Spermatophyta</taxon>
        <taxon>Magnoliopsida</taxon>
        <taxon>eudicotyledons</taxon>
        <taxon>Gunneridae</taxon>
        <taxon>Pentapetalae</taxon>
        <taxon>asterids</taxon>
        <taxon>lamiids</taxon>
        <taxon>Solanales</taxon>
        <taxon>Convolvulaceae</taxon>
        <taxon>Cuscuteae</taxon>
        <taxon>Cuscuta</taxon>
        <taxon>Cuscuta subgen. Cuscuta</taxon>
    </lineage>
</organism>
<gene>
    <name evidence="1" type="ORF">CEURO_LOCUS16201</name>
</gene>
<reference evidence="1" key="1">
    <citation type="submission" date="2022-07" db="EMBL/GenBank/DDBJ databases">
        <authorList>
            <person name="Macas J."/>
            <person name="Novak P."/>
            <person name="Neumann P."/>
        </authorList>
    </citation>
    <scope>NUCLEOTIDE SEQUENCE</scope>
</reference>
<proteinExistence type="predicted"/>
<keyword evidence="2" id="KW-1185">Reference proteome</keyword>
<accession>A0A9P1EH09</accession>
<sequence>MQSTSTGAVRRLTWAEIVRWEGNESGAQASTSAILKDDNITADKRSADNDMDGSEIVARVNLTSNTLPSRHAVISLNERPSKSGVNTPSYSTLLLMTEINQANKDAQTFNVGDKLSFELIQAPTDVSARETESFHFVGEEGFDFVKIESKSFRFEDRQNEIVIFEIKKSSMHMINFKKEQAPDIYRFITQITISDNFRERRRFGSITVSSNFNNSGRYLKIAKEKGSFILIPVGPKNSYIKKFMAIFSNFVGLTTLV</sequence>
<dbReference type="AlphaFoldDB" id="A0A9P1EH09"/>